<comment type="similarity">
    <text evidence="1">Belongs to the peptidase S12 family.</text>
</comment>
<dbReference type="InterPro" id="IPR050491">
    <property type="entry name" value="AmpC-like"/>
</dbReference>
<organism evidence="3 4">
    <name type="scientific">Neonectria magnoliae</name>
    <dbReference type="NCBI Taxonomy" id="2732573"/>
    <lineage>
        <taxon>Eukaryota</taxon>
        <taxon>Fungi</taxon>
        <taxon>Dikarya</taxon>
        <taxon>Ascomycota</taxon>
        <taxon>Pezizomycotina</taxon>
        <taxon>Sordariomycetes</taxon>
        <taxon>Hypocreomycetidae</taxon>
        <taxon>Hypocreales</taxon>
        <taxon>Nectriaceae</taxon>
        <taxon>Neonectria</taxon>
    </lineage>
</organism>
<accession>A0ABR1I822</accession>
<keyword evidence="4" id="KW-1185">Reference proteome</keyword>
<evidence type="ECO:0000313" key="3">
    <source>
        <dbReference type="EMBL" id="KAK7429169.1"/>
    </source>
</evidence>
<dbReference type="Proteomes" id="UP001498421">
    <property type="component" value="Unassembled WGS sequence"/>
</dbReference>
<dbReference type="Gene3D" id="3.40.710.10">
    <property type="entry name" value="DD-peptidase/beta-lactamase superfamily"/>
    <property type="match status" value="2"/>
</dbReference>
<sequence length="415" mass="45370">MAKLDNPPSARSGPSSHQDIFNLIVPIIQEISQVSGTPGLAVGVFDRNGKIFDSYHGYRDTGKKLPPDAETVLTSAPCAKALLHSWLAVLLTKASFTGMNLLATSDALFIGSDNQLLLTKTQGDGVFASLAASRPPRQDFIYNNFGYHAVGRAIERVSSMNYGDFLAERLFEPLDMKRTFTQRPPTSDNNIAQAYVPYHSLKLRQMPPPIISSDTVAFAAGGIRSCMRDLLVFYSLLLRRLCSSATSDPSAIRAIFETTTPLHVRSSLREQSYGMGWARTQLPNQMSEVSGNSGLLESYPTIGDAANGPLVFYHSGNNVGCSSTIYLIPELDLGIVVLGNALAHCDATDWTAQVLAETYLCGSIKTPFLQYVTAAASQWRSAMERVQETLDKEKQPGDAPEDLGRYTGCFWHKTR</sequence>
<feature type="domain" description="Beta-lactamase-related" evidence="2">
    <location>
        <begin position="126"/>
        <end position="355"/>
    </location>
</feature>
<dbReference type="InterPro" id="IPR001466">
    <property type="entry name" value="Beta-lactam-related"/>
</dbReference>
<evidence type="ECO:0000259" key="2">
    <source>
        <dbReference type="Pfam" id="PF00144"/>
    </source>
</evidence>
<evidence type="ECO:0000256" key="1">
    <source>
        <dbReference type="ARBA" id="ARBA00038215"/>
    </source>
</evidence>
<reference evidence="3 4" key="1">
    <citation type="journal article" date="2025" name="Microbiol. Resour. Announc.">
        <title>Draft genome sequences for Neonectria magnoliae and Neonectria punicea, canker pathogens of Liriodendron tulipifera and Acer saccharum in West Virginia.</title>
        <authorList>
            <person name="Petronek H.M."/>
            <person name="Kasson M.T."/>
            <person name="Metheny A.M."/>
            <person name="Stauder C.M."/>
            <person name="Lovett B."/>
            <person name="Lynch S.C."/>
            <person name="Garnas J.R."/>
            <person name="Kasson L.R."/>
            <person name="Stajich J.E."/>
        </authorList>
    </citation>
    <scope>NUCLEOTIDE SEQUENCE [LARGE SCALE GENOMIC DNA]</scope>
    <source>
        <strain evidence="3 4">NRRL 64651</strain>
    </source>
</reference>
<evidence type="ECO:0000313" key="4">
    <source>
        <dbReference type="Proteomes" id="UP001498421"/>
    </source>
</evidence>
<gene>
    <name evidence="3" type="ORF">QQZ08_004384</name>
</gene>
<dbReference type="SUPFAM" id="SSF56601">
    <property type="entry name" value="beta-lactamase/transpeptidase-like"/>
    <property type="match status" value="1"/>
</dbReference>
<dbReference type="InterPro" id="IPR012338">
    <property type="entry name" value="Beta-lactam/transpept-like"/>
</dbReference>
<dbReference type="PANTHER" id="PTHR46825:SF9">
    <property type="entry name" value="BETA-LACTAMASE-RELATED DOMAIN-CONTAINING PROTEIN"/>
    <property type="match status" value="1"/>
</dbReference>
<dbReference type="Pfam" id="PF00144">
    <property type="entry name" value="Beta-lactamase"/>
    <property type="match status" value="1"/>
</dbReference>
<name>A0ABR1I822_9HYPO</name>
<dbReference type="EMBL" id="JAZAVK010000032">
    <property type="protein sequence ID" value="KAK7429169.1"/>
    <property type="molecule type" value="Genomic_DNA"/>
</dbReference>
<dbReference type="PANTHER" id="PTHR46825">
    <property type="entry name" value="D-ALANYL-D-ALANINE-CARBOXYPEPTIDASE/ENDOPEPTIDASE AMPH"/>
    <property type="match status" value="1"/>
</dbReference>
<proteinExistence type="inferred from homology"/>
<comment type="caution">
    <text evidence="3">The sequence shown here is derived from an EMBL/GenBank/DDBJ whole genome shotgun (WGS) entry which is preliminary data.</text>
</comment>
<protein>
    <recommendedName>
        <fullName evidence="2">Beta-lactamase-related domain-containing protein</fullName>
    </recommendedName>
</protein>